<dbReference type="Pfam" id="PF20043">
    <property type="entry name" value="DUF6445"/>
    <property type="match status" value="1"/>
</dbReference>
<dbReference type="RefSeq" id="WP_263573036.1">
    <property type="nucleotide sequence ID" value="NZ_JAJIRN010000009.1"/>
</dbReference>
<protein>
    <submittedName>
        <fullName evidence="1">Tryptophan 7-halogenase</fullName>
    </submittedName>
</protein>
<dbReference type="InterPro" id="IPR036188">
    <property type="entry name" value="FAD/NAD-bd_sf"/>
</dbReference>
<dbReference type="Pfam" id="PF04820">
    <property type="entry name" value="Trp_halogenase"/>
    <property type="match status" value="1"/>
</dbReference>
<comment type="caution">
    <text evidence="1">The sequence shown here is derived from an EMBL/GenBank/DDBJ whole genome shotgun (WGS) entry which is preliminary data.</text>
</comment>
<evidence type="ECO:0000313" key="2">
    <source>
        <dbReference type="Proteomes" id="UP001209701"/>
    </source>
</evidence>
<proteinExistence type="predicted"/>
<accession>A0ABT2YKC3</accession>
<dbReference type="PANTHER" id="PTHR43747:SF4">
    <property type="entry name" value="FLAVIN-DEPENDENT TRYPTOPHAN HALOGENASE"/>
    <property type="match status" value="1"/>
</dbReference>
<dbReference type="EMBL" id="JAJIRN010000009">
    <property type="protein sequence ID" value="MCV2370452.1"/>
    <property type="molecule type" value="Genomic_DNA"/>
</dbReference>
<reference evidence="1 2" key="1">
    <citation type="submission" date="2021-11" db="EMBL/GenBank/DDBJ databases">
        <authorList>
            <person name="Liang Q."/>
            <person name="Mou H."/>
            <person name="Liu Z."/>
        </authorList>
    </citation>
    <scope>NUCLEOTIDE SEQUENCE [LARGE SCALE GENOMIC DNA]</scope>
    <source>
        <strain evidence="1 2">CHU3</strain>
    </source>
</reference>
<gene>
    <name evidence="1" type="ORF">LNV07_20415</name>
</gene>
<sequence length="754" mass="83773">MNKTAENAIPYSSKPVRRIVIAGGGTAGWMVAAGLSKSLGRLYDIRLIESEEIGTIGVGEATIPTLHFFHEILGIDEREFMAATQATFKLGISFENWRNVGEDYFHSFGTTGKPHWTAGFQHFWLEGRKRGLASDYGDYCLELRAAMDKRFAHLPNTGLNYAYHLDATLYAQYLRRYSEALGVQRIEGKIVKVHSEVSSEASHGGITGLSLNDGSLIEGDLFIDCTGMRSLLLGETLGVAYQDWSEWLHCDSAVAVQTASVGEALPYTRSIAHPWGWQWQIPLQHRVGNGLVFSSKHLDDEAAKAALLAHVQGEVIRPPRVIKFTPGQRELVWKRNCVAIGLSSGFLEPIESTSIHLIQRGLTRLIQMFPADGVCQSDIDEYNDQSRRAIETIRDFIILHYHVNNRSDAQFWRDCREMAVPKLLAHRIQLFKDTARVCLDSDELFRDNSWIQVMMGQGISPSAHHPVTRRMADADLSEFLGEIRKEAARSLIKLPKHQDYVARFCGVPKPAEAKPGAPSLQLNPQPNIQTIQLSNGQEVFVIDDFVLNPDGLVSLAQSVSNQFHIPAGHPYPGPQLDLPAAMAAQLDDYFRDHLRGRLRAGPPLGMYGRFSRVTQDGTTLDARQRTCHRDDSGLEPGEMMCALVHYLFGDEQLGGTVLFRSLMSEQETQAFLADAKTLAGSEFGSKYGIPAGYMTQSNRYFEVIGRVPAKWNRAVFYDGSIFHSGDIQASPAAYQAGLGRLTVNAFFKSAKLAS</sequence>
<organism evidence="1 2">
    <name type="scientific">Roseateles oligotrophus</name>
    <dbReference type="NCBI Taxonomy" id="1769250"/>
    <lineage>
        <taxon>Bacteria</taxon>
        <taxon>Pseudomonadati</taxon>
        <taxon>Pseudomonadota</taxon>
        <taxon>Betaproteobacteria</taxon>
        <taxon>Burkholderiales</taxon>
        <taxon>Sphaerotilaceae</taxon>
        <taxon>Roseateles</taxon>
    </lineage>
</organism>
<dbReference type="Proteomes" id="UP001209701">
    <property type="component" value="Unassembled WGS sequence"/>
</dbReference>
<dbReference type="InterPro" id="IPR045617">
    <property type="entry name" value="DUF6445"/>
</dbReference>
<keyword evidence="2" id="KW-1185">Reference proteome</keyword>
<name>A0ABT2YKC3_9BURK</name>
<evidence type="ECO:0000313" key="1">
    <source>
        <dbReference type="EMBL" id="MCV2370452.1"/>
    </source>
</evidence>
<dbReference type="SUPFAM" id="SSF51905">
    <property type="entry name" value="FAD/NAD(P)-binding domain"/>
    <property type="match status" value="1"/>
</dbReference>
<dbReference type="InterPro" id="IPR050816">
    <property type="entry name" value="Flavin-dep_Halogenase_NPB"/>
</dbReference>
<dbReference type="Gene3D" id="3.50.50.60">
    <property type="entry name" value="FAD/NAD(P)-binding domain"/>
    <property type="match status" value="1"/>
</dbReference>
<dbReference type="PANTHER" id="PTHR43747">
    <property type="entry name" value="FAD-BINDING PROTEIN"/>
    <property type="match status" value="1"/>
</dbReference>
<dbReference type="InterPro" id="IPR006905">
    <property type="entry name" value="Flavin_halogenase"/>
</dbReference>